<dbReference type="InterPro" id="IPR005311">
    <property type="entry name" value="PBP_dimer"/>
</dbReference>
<keyword evidence="5" id="KW-0131">Cell cycle</keyword>
<proteinExistence type="predicted"/>
<comment type="subcellular location">
    <subcellularLocation>
        <location evidence="1">Membrane</location>
    </subcellularLocation>
</comment>
<protein>
    <submittedName>
        <fullName evidence="5">Cell division protein FtsI/penicillin-binding protein 2</fullName>
    </submittedName>
</protein>
<dbReference type="Gene3D" id="3.40.710.10">
    <property type="entry name" value="DD-peptidase/beta-lactamase superfamily"/>
    <property type="match status" value="1"/>
</dbReference>
<dbReference type="OrthoDB" id="9804124at2"/>
<dbReference type="InterPro" id="IPR050515">
    <property type="entry name" value="Beta-lactam/transpept"/>
</dbReference>
<dbReference type="GO" id="GO:0051301">
    <property type="term" value="P:cell division"/>
    <property type="evidence" value="ECO:0007669"/>
    <property type="project" value="UniProtKB-KW"/>
</dbReference>
<dbReference type="Gene3D" id="3.90.1310.10">
    <property type="entry name" value="Penicillin-binding protein 2a (Domain 2)"/>
    <property type="match status" value="1"/>
</dbReference>
<dbReference type="SUPFAM" id="SSF56519">
    <property type="entry name" value="Penicillin binding protein dimerisation domain"/>
    <property type="match status" value="1"/>
</dbReference>
<dbReference type="InterPro" id="IPR012338">
    <property type="entry name" value="Beta-lactam/transpept-like"/>
</dbReference>
<sequence>MVGRLVQLQVVEHDHWATVAQQIQEDVLEIPAQRGPIYDRNGVPLAYDVPAYEIALDGYLLTKPELLISLLVRELGMSSEEAKDKVYRTAYFTWLARGVDYEVGQRIRAQAESLGIKGLLFFDSWKRAYPQGPLALAVLGVVGVDGNGLAGMELLFDEELSGRPRRMRLLRGPGGQIYDLWEEDPGAAGKPLHLTLDARIQWVCEREVARGMGTYPGAERGFALVMDPGTGEVLALAHGPAVDPARPDPALLHPWSVTHVFEPGSVFKALVGLAAFDQGVTAPEESFSGDSPILVQGAAVQNARGKSYGTITFRRAMAQSVNTVLVQVAQRLGTARTHAYLARMGFGEKTGIELPGEVNGILNPPEKWTELDLAVTSFGQGIAVTGIQLGAAFSALANGGTLFRPRLLPGPAEVRGQVASPDACRTMREVLRYAVNPDPNGDPSLGTAADVPGFGVAGKTGTAEMALPGRGYVADHVTTGMASFFPWDDPQYMVLVVYQTSTNPEFWSGSTAVPSVGEIVRGMAQLGIVRPYAPTTALGRSG</sequence>
<dbReference type="GO" id="GO:0005886">
    <property type="term" value="C:plasma membrane"/>
    <property type="evidence" value="ECO:0007669"/>
    <property type="project" value="TreeGrafter"/>
</dbReference>
<dbReference type="RefSeq" id="WP_122031182.1">
    <property type="nucleotide sequence ID" value="NZ_LS483254.1"/>
</dbReference>
<evidence type="ECO:0000313" key="6">
    <source>
        <dbReference type="Proteomes" id="UP000249818"/>
    </source>
</evidence>
<dbReference type="Pfam" id="PF03717">
    <property type="entry name" value="PBP_dimer"/>
    <property type="match status" value="1"/>
</dbReference>
<dbReference type="AlphaFoldDB" id="A0A2X3ML63"/>
<evidence type="ECO:0000256" key="1">
    <source>
        <dbReference type="ARBA" id="ARBA00004370"/>
    </source>
</evidence>
<dbReference type="Pfam" id="PF00905">
    <property type="entry name" value="Transpeptidase"/>
    <property type="match status" value="1"/>
</dbReference>
<evidence type="ECO:0000259" key="3">
    <source>
        <dbReference type="Pfam" id="PF00905"/>
    </source>
</evidence>
<dbReference type="KEGG" id="bana:BARAN1_0861"/>
<dbReference type="PANTHER" id="PTHR30627">
    <property type="entry name" value="PEPTIDOGLYCAN D,D-TRANSPEPTIDASE"/>
    <property type="match status" value="1"/>
</dbReference>
<reference evidence="6" key="1">
    <citation type="submission" date="2018-05" db="EMBL/GenBank/DDBJ databases">
        <authorList>
            <person name="Hao L."/>
        </authorList>
    </citation>
    <scope>NUCLEOTIDE SEQUENCE [LARGE SCALE GENOMIC DNA]</scope>
</reference>
<accession>A0A2X3ML63</accession>
<evidence type="ECO:0000313" key="5">
    <source>
        <dbReference type="EMBL" id="SQD92885.1"/>
    </source>
</evidence>
<evidence type="ECO:0000259" key="4">
    <source>
        <dbReference type="Pfam" id="PF03717"/>
    </source>
</evidence>
<dbReference type="Proteomes" id="UP000249818">
    <property type="component" value="Chromosome BARAN1"/>
</dbReference>
<dbReference type="Gene3D" id="3.30.450.330">
    <property type="match status" value="1"/>
</dbReference>
<dbReference type="GO" id="GO:0071555">
    <property type="term" value="P:cell wall organization"/>
    <property type="evidence" value="ECO:0007669"/>
    <property type="project" value="TreeGrafter"/>
</dbReference>
<keyword evidence="6" id="KW-1185">Reference proteome</keyword>
<feature type="domain" description="Penicillin-binding protein transpeptidase" evidence="3">
    <location>
        <begin position="221"/>
        <end position="519"/>
    </location>
</feature>
<name>A0A2X3ML63_9BACT</name>
<feature type="domain" description="Penicillin-binding protein dimerisation" evidence="4">
    <location>
        <begin position="30"/>
        <end position="162"/>
    </location>
</feature>
<dbReference type="EMBL" id="LS483254">
    <property type="protein sequence ID" value="SQD92885.1"/>
    <property type="molecule type" value="Genomic_DNA"/>
</dbReference>
<keyword evidence="2" id="KW-0472">Membrane</keyword>
<gene>
    <name evidence="5" type="primary">FtsI</name>
    <name evidence="5" type="ORF">BARAN1_0861</name>
</gene>
<organism evidence="5 6">
    <name type="scientific">Candidatus Bipolaricaulis anaerobius</name>
    <dbReference type="NCBI Taxonomy" id="2026885"/>
    <lineage>
        <taxon>Bacteria</taxon>
        <taxon>Candidatus Bipolaricaulota</taxon>
        <taxon>Candidatus Bipolaricaulia</taxon>
        <taxon>Candidatus Bipolaricaulales</taxon>
        <taxon>Candidatus Bipolaricaulaceae</taxon>
        <taxon>Candidatus Bipolaricaulis</taxon>
    </lineage>
</organism>
<dbReference type="PANTHER" id="PTHR30627:SF1">
    <property type="entry name" value="PEPTIDOGLYCAN D,D-TRANSPEPTIDASE FTSI"/>
    <property type="match status" value="1"/>
</dbReference>
<keyword evidence="5" id="KW-0132">Cell division</keyword>
<dbReference type="InterPro" id="IPR036138">
    <property type="entry name" value="PBP_dimer_sf"/>
</dbReference>
<dbReference type="SUPFAM" id="SSF56601">
    <property type="entry name" value="beta-lactamase/transpeptidase-like"/>
    <property type="match status" value="1"/>
</dbReference>
<evidence type="ECO:0000256" key="2">
    <source>
        <dbReference type="ARBA" id="ARBA00023136"/>
    </source>
</evidence>
<dbReference type="GO" id="GO:0008658">
    <property type="term" value="F:penicillin binding"/>
    <property type="evidence" value="ECO:0007669"/>
    <property type="project" value="InterPro"/>
</dbReference>
<dbReference type="InterPro" id="IPR001460">
    <property type="entry name" value="PCN-bd_Tpept"/>
</dbReference>